<dbReference type="Pfam" id="PF12072">
    <property type="entry name" value="RNase_Y_N"/>
    <property type="match status" value="1"/>
</dbReference>
<dbReference type="InterPro" id="IPR015797">
    <property type="entry name" value="NUDIX_hydrolase-like_dom_sf"/>
</dbReference>
<dbReference type="GO" id="GO:0016020">
    <property type="term" value="C:membrane"/>
    <property type="evidence" value="ECO:0007669"/>
    <property type="project" value="InterPro"/>
</dbReference>
<keyword evidence="5" id="KW-0175">Coiled coil</keyword>
<dbReference type="SMART" id="SM00471">
    <property type="entry name" value="HDc"/>
    <property type="match status" value="1"/>
</dbReference>
<dbReference type="SUPFAM" id="SSF54791">
    <property type="entry name" value="Eukaryotic type KH-domain (KH-domain type I)"/>
    <property type="match status" value="1"/>
</dbReference>
<evidence type="ECO:0000259" key="6">
    <source>
        <dbReference type="PROSITE" id="PS51462"/>
    </source>
</evidence>
<organism evidence="8">
    <name type="scientific">marine sediment metagenome</name>
    <dbReference type="NCBI Taxonomy" id="412755"/>
    <lineage>
        <taxon>unclassified sequences</taxon>
        <taxon>metagenomes</taxon>
        <taxon>ecological metagenomes</taxon>
    </lineage>
</organism>
<keyword evidence="3" id="KW-0378">Hydrolase</keyword>
<dbReference type="InterPro" id="IPR017705">
    <property type="entry name" value="Ribonuclease_Y"/>
</dbReference>
<dbReference type="PROSITE" id="PS51831">
    <property type="entry name" value="HD"/>
    <property type="match status" value="1"/>
</dbReference>
<dbReference type="SMART" id="SM00322">
    <property type="entry name" value="KH"/>
    <property type="match status" value="1"/>
</dbReference>
<dbReference type="InterPro" id="IPR022711">
    <property type="entry name" value="RNase_Y_N"/>
</dbReference>
<dbReference type="SUPFAM" id="SSF55811">
    <property type="entry name" value="Nudix"/>
    <property type="match status" value="1"/>
</dbReference>
<sequence length="563" mass="63324">MIVHVAIDDGVELPIRTNGQDWTVSWHRPPTAPTGTAHGAAGVCVIENGEIVLISNNDSDWDLPAGRTEGDETWEQTLRREMLEEARRDGENTKSQIVAEAKASAETEFHTRRKKFDEETHDARGELRTEEKRLAKREDLIDQKLETLHARERMAEAAQQALKERENALAAKDRQLNDLIAQQRSQLMKIANLNEEQAREMLLSRLDKDMERETAQIIQQKLEHARETAEREAREVIVMALQRYAADQTVESTVATVDISSDDVKGRVIGREGRNIRAFEKATGVDVIVDDTPGVVVVSSFDPIRREVARRALNRLIQDGRIHPTRIEELVASTEKDLRKEIIEAGRTTLMEAKLRGVHARLVELLGRLKFRTSYGQNVLQHSMEVAFISQMIAEEFGLNGALARRCGLLHDIGKAVDHEAEGSHPQIGAELLTRYKERPEVIEAAAAHHGDIEAKSIYTPIVAAADAISASRPGARRDTVERYIQRLQKLEEIATTFEGVQQAYAIQAGREVRVIVDAANVDDRLSSKIARDIARRIEDEMEYPGEIKVTLIRETRCTEIAK</sequence>
<accession>A0A0F9SCM4</accession>
<evidence type="ECO:0000256" key="4">
    <source>
        <dbReference type="ARBA" id="ARBA00022884"/>
    </source>
</evidence>
<dbReference type="CDD" id="cd22431">
    <property type="entry name" value="KH-I_RNaseY"/>
    <property type="match status" value="1"/>
</dbReference>
<feature type="coiled-coil region" evidence="5">
    <location>
        <begin position="151"/>
        <end position="235"/>
    </location>
</feature>
<dbReference type="InterPro" id="IPR004087">
    <property type="entry name" value="KH_dom"/>
</dbReference>
<evidence type="ECO:0000259" key="7">
    <source>
        <dbReference type="PROSITE" id="PS51831"/>
    </source>
</evidence>
<dbReference type="SUPFAM" id="SSF109604">
    <property type="entry name" value="HD-domain/PDEase-like"/>
    <property type="match status" value="1"/>
</dbReference>
<dbReference type="Pfam" id="PF01966">
    <property type="entry name" value="HD"/>
    <property type="match status" value="1"/>
</dbReference>
<evidence type="ECO:0000256" key="3">
    <source>
        <dbReference type="ARBA" id="ARBA00022801"/>
    </source>
</evidence>
<dbReference type="PROSITE" id="PS50084">
    <property type="entry name" value="KH_TYPE_1"/>
    <property type="match status" value="1"/>
</dbReference>
<dbReference type="Gene3D" id="1.10.3210.10">
    <property type="entry name" value="Hypothetical protein af1432"/>
    <property type="match status" value="1"/>
</dbReference>
<dbReference type="InterPro" id="IPR036612">
    <property type="entry name" value="KH_dom_type_1_sf"/>
</dbReference>
<dbReference type="InterPro" id="IPR006674">
    <property type="entry name" value="HD_domain"/>
</dbReference>
<dbReference type="NCBIfam" id="TIGR00277">
    <property type="entry name" value="HDIG"/>
    <property type="match status" value="1"/>
</dbReference>
<dbReference type="Gene3D" id="3.90.79.10">
    <property type="entry name" value="Nucleoside Triphosphate Pyrophosphohydrolase"/>
    <property type="match status" value="1"/>
</dbReference>
<protein>
    <recommendedName>
        <fullName evidence="9">HD domain-containing protein</fullName>
    </recommendedName>
</protein>
<dbReference type="FunFam" id="1.10.3210.10:FF:000013">
    <property type="entry name" value="Ribonuclease Y"/>
    <property type="match status" value="1"/>
</dbReference>
<proteinExistence type="inferred from homology"/>
<dbReference type="InterPro" id="IPR006675">
    <property type="entry name" value="HDIG_dom"/>
</dbReference>
<dbReference type="GO" id="GO:0003723">
    <property type="term" value="F:RNA binding"/>
    <property type="evidence" value="ECO:0007669"/>
    <property type="project" value="UniProtKB-KW"/>
</dbReference>
<evidence type="ECO:0008006" key="9">
    <source>
        <dbReference type="Google" id="ProtNLM"/>
    </source>
</evidence>
<dbReference type="InterPro" id="IPR004088">
    <property type="entry name" value="KH_dom_type_1"/>
</dbReference>
<feature type="domain" description="Nudix hydrolase" evidence="6">
    <location>
        <begin position="36"/>
        <end position="175"/>
    </location>
</feature>
<dbReference type="PANTHER" id="PTHR12826:SF15">
    <property type="entry name" value="RIBONUCLEASE Y"/>
    <property type="match status" value="1"/>
</dbReference>
<reference evidence="8" key="1">
    <citation type="journal article" date="2015" name="Nature">
        <title>Complex archaea that bridge the gap between prokaryotes and eukaryotes.</title>
        <authorList>
            <person name="Spang A."/>
            <person name="Saw J.H."/>
            <person name="Jorgensen S.L."/>
            <person name="Zaremba-Niedzwiedzka K."/>
            <person name="Martijn J."/>
            <person name="Lind A.E."/>
            <person name="van Eijk R."/>
            <person name="Schleper C."/>
            <person name="Guy L."/>
            <person name="Ettema T.J."/>
        </authorList>
    </citation>
    <scope>NUCLEOTIDE SEQUENCE</scope>
</reference>
<dbReference type="InterPro" id="IPR000086">
    <property type="entry name" value="NUDIX_hydrolase_dom"/>
</dbReference>
<gene>
    <name evidence="8" type="ORF">LCGC14_0535810</name>
</gene>
<keyword evidence="2" id="KW-0255">Endonuclease</keyword>
<dbReference type="InterPro" id="IPR003607">
    <property type="entry name" value="HD/PDEase_dom"/>
</dbReference>
<comment type="caution">
    <text evidence="8">The sequence shown here is derived from an EMBL/GenBank/DDBJ whole genome shotgun (WGS) entry which is preliminary data.</text>
</comment>
<dbReference type="GO" id="GO:0006402">
    <property type="term" value="P:mRNA catabolic process"/>
    <property type="evidence" value="ECO:0007669"/>
    <property type="project" value="InterPro"/>
</dbReference>
<dbReference type="CDD" id="cd00077">
    <property type="entry name" value="HDc"/>
    <property type="match status" value="1"/>
</dbReference>
<name>A0A0F9SCM4_9ZZZZ</name>
<dbReference type="Gene3D" id="3.30.1370.10">
    <property type="entry name" value="K Homology domain, type 1"/>
    <property type="match status" value="1"/>
</dbReference>
<evidence type="ECO:0000256" key="2">
    <source>
        <dbReference type="ARBA" id="ARBA00022759"/>
    </source>
</evidence>
<dbReference type="PANTHER" id="PTHR12826">
    <property type="entry name" value="RIBONUCLEASE Y"/>
    <property type="match status" value="1"/>
</dbReference>
<evidence type="ECO:0000313" key="8">
    <source>
        <dbReference type="EMBL" id="KKN60042.1"/>
    </source>
</evidence>
<dbReference type="CDD" id="cd02883">
    <property type="entry name" value="NUDIX_Hydrolase"/>
    <property type="match status" value="1"/>
</dbReference>
<evidence type="ECO:0000256" key="5">
    <source>
        <dbReference type="SAM" id="Coils"/>
    </source>
</evidence>
<keyword evidence="4" id="KW-0694">RNA-binding</keyword>
<dbReference type="AlphaFoldDB" id="A0A0F9SCM4"/>
<dbReference type="HAMAP" id="MF_00335">
    <property type="entry name" value="RNase_Y"/>
    <property type="match status" value="1"/>
</dbReference>
<keyword evidence="1" id="KW-0540">Nuclease</keyword>
<dbReference type="GO" id="GO:0004519">
    <property type="term" value="F:endonuclease activity"/>
    <property type="evidence" value="ECO:0007669"/>
    <property type="project" value="UniProtKB-KW"/>
</dbReference>
<dbReference type="NCBIfam" id="TIGR03319">
    <property type="entry name" value="RNase_Y"/>
    <property type="match status" value="1"/>
</dbReference>
<dbReference type="PROSITE" id="PS51462">
    <property type="entry name" value="NUDIX"/>
    <property type="match status" value="1"/>
</dbReference>
<dbReference type="GO" id="GO:0016787">
    <property type="term" value="F:hydrolase activity"/>
    <property type="evidence" value="ECO:0007669"/>
    <property type="project" value="UniProtKB-KW"/>
</dbReference>
<dbReference type="EMBL" id="LAZR01000706">
    <property type="protein sequence ID" value="KKN60042.1"/>
    <property type="molecule type" value="Genomic_DNA"/>
</dbReference>
<feature type="domain" description="HD" evidence="7">
    <location>
        <begin position="379"/>
        <end position="472"/>
    </location>
</feature>
<evidence type="ECO:0000256" key="1">
    <source>
        <dbReference type="ARBA" id="ARBA00022722"/>
    </source>
</evidence>
<dbReference type="Pfam" id="PF00013">
    <property type="entry name" value="KH_1"/>
    <property type="match status" value="1"/>
</dbReference>